<dbReference type="PROSITE" id="PS50297">
    <property type="entry name" value="ANK_REP_REGION"/>
    <property type="match status" value="2"/>
</dbReference>
<dbReference type="PANTHER" id="PTHR24147">
    <property type="entry name" value="ANKYRIN REPEAT DOMAIN 36-RELATED"/>
    <property type="match status" value="1"/>
</dbReference>
<keyword evidence="1" id="KW-0040">ANK repeat</keyword>
<dbReference type="InterPro" id="IPR050657">
    <property type="entry name" value="Ankyrin_repeat_domain"/>
</dbReference>
<evidence type="ECO:0000313" key="3">
    <source>
        <dbReference type="Proteomes" id="UP000694552"/>
    </source>
</evidence>
<evidence type="ECO:0000313" key="2">
    <source>
        <dbReference type="Ensembl" id="ENSOSUP00000020612.1"/>
    </source>
</evidence>
<dbReference type="Pfam" id="PF12796">
    <property type="entry name" value="Ank_2"/>
    <property type="match status" value="1"/>
</dbReference>
<name>A0A8C8BG79_9STRI</name>
<reference evidence="2" key="2">
    <citation type="submission" date="2025-09" db="UniProtKB">
        <authorList>
            <consortium name="Ensembl"/>
        </authorList>
    </citation>
    <scope>IDENTIFICATION</scope>
</reference>
<dbReference type="Gene3D" id="1.25.40.20">
    <property type="entry name" value="Ankyrin repeat-containing domain"/>
    <property type="match status" value="2"/>
</dbReference>
<reference evidence="2" key="1">
    <citation type="submission" date="2025-08" db="UniProtKB">
        <authorList>
            <consortium name="Ensembl"/>
        </authorList>
    </citation>
    <scope>IDENTIFICATION</scope>
</reference>
<dbReference type="PRINTS" id="PR01415">
    <property type="entry name" value="ANKYRIN"/>
</dbReference>
<protein>
    <submittedName>
        <fullName evidence="2">Uncharacterized protein</fullName>
    </submittedName>
</protein>
<dbReference type="Proteomes" id="UP000694552">
    <property type="component" value="Unplaced"/>
</dbReference>
<dbReference type="InterPro" id="IPR002110">
    <property type="entry name" value="Ankyrin_rpt"/>
</dbReference>
<feature type="repeat" description="ANK" evidence="1">
    <location>
        <begin position="120"/>
        <end position="152"/>
    </location>
</feature>
<dbReference type="SMART" id="SM00248">
    <property type="entry name" value="ANK"/>
    <property type="match status" value="4"/>
</dbReference>
<proteinExistence type="predicted"/>
<dbReference type="AlphaFoldDB" id="A0A8C8BG79"/>
<evidence type="ECO:0000256" key="1">
    <source>
        <dbReference type="PROSITE-ProRule" id="PRU00023"/>
    </source>
</evidence>
<dbReference type="Pfam" id="PF00023">
    <property type="entry name" value="Ank"/>
    <property type="match status" value="1"/>
</dbReference>
<dbReference type="SUPFAM" id="SSF48403">
    <property type="entry name" value="Ankyrin repeat"/>
    <property type="match status" value="1"/>
</dbReference>
<accession>A0A8C8BG79</accession>
<sequence length="336" mass="37118">ARKIYSWWKRIRSGNLQEKDLGRLHRMAARGDLAWLRRWRWWLKRVDIDRQDKEKRTPLHLACANGHADVVRFLVQENCQLNLADNFKRSPLMTAVQCQQEECVAILLECGADPNLADADGNTALHLAVLSANIAITELLLEHHASTDAQNKEGYTPLDLAVSEYPEKTEGLLQKKGADGHAQEQRESSLCDQLLRRCTKAASLLTRSPLLTGSHFIAWSDLNCGDPLVVVQGLPRAKAPPWLGTLAVGQGSHLPLPTTGGMEGHAVLHLAMAATRVRHQRHGNKGPKESVATTLKGLDPVVGGRGLSEELRSCLNSQVLRLTIKISEVLPSQHCI</sequence>
<dbReference type="InterPro" id="IPR036770">
    <property type="entry name" value="Ankyrin_rpt-contain_sf"/>
</dbReference>
<dbReference type="Ensembl" id="ENSOSUT00000021261.1">
    <property type="protein sequence ID" value="ENSOSUP00000020612.1"/>
    <property type="gene ID" value="ENSOSUG00000014381.1"/>
</dbReference>
<organism evidence="2 3">
    <name type="scientific">Otus sunia</name>
    <name type="common">Oriental scops-owl</name>
    <dbReference type="NCBI Taxonomy" id="257818"/>
    <lineage>
        <taxon>Eukaryota</taxon>
        <taxon>Metazoa</taxon>
        <taxon>Chordata</taxon>
        <taxon>Craniata</taxon>
        <taxon>Vertebrata</taxon>
        <taxon>Euteleostomi</taxon>
        <taxon>Archelosauria</taxon>
        <taxon>Archosauria</taxon>
        <taxon>Dinosauria</taxon>
        <taxon>Saurischia</taxon>
        <taxon>Theropoda</taxon>
        <taxon>Coelurosauria</taxon>
        <taxon>Aves</taxon>
        <taxon>Neognathae</taxon>
        <taxon>Neoaves</taxon>
        <taxon>Telluraves</taxon>
        <taxon>Strigiformes</taxon>
        <taxon>Strigidae</taxon>
        <taxon>Otus</taxon>
    </lineage>
</organism>
<feature type="repeat" description="ANK" evidence="1">
    <location>
        <begin position="87"/>
        <end position="119"/>
    </location>
</feature>
<feature type="repeat" description="ANK" evidence="1">
    <location>
        <begin position="54"/>
        <end position="86"/>
    </location>
</feature>
<dbReference type="PROSITE" id="PS50088">
    <property type="entry name" value="ANK_REPEAT"/>
    <property type="match status" value="3"/>
</dbReference>
<dbReference type="PANTHER" id="PTHR24147:SF53">
    <property type="entry name" value="ANKYRIN REPEAT DOMAIN 26"/>
    <property type="match status" value="1"/>
</dbReference>
<keyword evidence="3" id="KW-1185">Reference proteome</keyword>